<keyword evidence="2" id="KW-1185">Reference proteome</keyword>
<dbReference type="Proteomes" id="UP001163046">
    <property type="component" value="Unassembled WGS sequence"/>
</dbReference>
<dbReference type="SUPFAM" id="SSF51556">
    <property type="entry name" value="Metallo-dependent hydrolases"/>
    <property type="match status" value="1"/>
</dbReference>
<dbReference type="InterPro" id="IPR032466">
    <property type="entry name" value="Metal_Hydrolase"/>
</dbReference>
<dbReference type="AlphaFoldDB" id="A0A9X0CLG5"/>
<keyword evidence="1" id="KW-0378">Hydrolase</keyword>
<reference evidence="1" key="1">
    <citation type="submission" date="2023-01" db="EMBL/GenBank/DDBJ databases">
        <title>Genome assembly of the deep-sea coral Lophelia pertusa.</title>
        <authorList>
            <person name="Herrera S."/>
            <person name="Cordes E."/>
        </authorList>
    </citation>
    <scope>NUCLEOTIDE SEQUENCE</scope>
    <source>
        <strain evidence="1">USNM1676648</strain>
        <tissue evidence="1">Polyp</tissue>
    </source>
</reference>
<dbReference type="EMBL" id="MU827306">
    <property type="protein sequence ID" value="KAJ7363280.1"/>
    <property type="molecule type" value="Genomic_DNA"/>
</dbReference>
<comment type="caution">
    <text evidence="1">The sequence shown here is derived from an EMBL/GenBank/DDBJ whole genome shotgun (WGS) entry which is preliminary data.</text>
</comment>
<evidence type="ECO:0000313" key="2">
    <source>
        <dbReference type="Proteomes" id="UP001163046"/>
    </source>
</evidence>
<accession>A0A9X0CLG5</accession>
<name>A0A9X0CLG5_9CNID</name>
<dbReference type="GO" id="GO:0008448">
    <property type="term" value="F:N-acetylglucosamine-6-phosphate deacetylase activity"/>
    <property type="evidence" value="ECO:0007669"/>
    <property type="project" value="UniProtKB-EC"/>
</dbReference>
<sequence length="100" mass="11395">MKGAHKEVFMQQISTKRSTRNRRLLRFIRSRQYYYTWLAELAEENMEVIKQLAKRNIVVSIGHSVANLSIAEKAATSGGHIHHPSIQCHVAISIIEILGL</sequence>
<dbReference type="EC" id="3.5.1.25" evidence="1"/>
<protein>
    <submittedName>
        <fullName evidence="1">N-acetylglucosamine-6-phosphate deacetylase</fullName>
        <ecNumber evidence="1">3.5.1.25</ecNumber>
    </submittedName>
</protein>
<dbReference type="OrthoDB" id="10264777at2759"/>
<gene>
    <name evidence="1" type="primary">AMDHD2_1</name>
    <name evidence="1" type="ORF">OS493_011563</name>
</gene>
<evidence type="ECO:0000313" key="1">
    <source>
        <dbReference type="EMBL" id="KAJ7363280.1"/>
    </source>
</evidence>
<organism evidence="1 2">
    <name type="scientific">Desmophyllum pertusum</name>
    <dbReference type="NCBI Taxonomy" id="174260"/>
    <lineage>
        <taxon>Eukaryota</taxon>
        <taxon>Metazoa</taxon>
        <taxon>Cnidaria</taxon>
        <taxon>Anthozoa</taxon>
        <taxon>Hexacorallia</taxon>
        <taxon>Scleractinia</taxon>
        <taxon>Caryophylliina</taxon>
        <taxon>Caryophylliidae</taxon>
        <taxon>Desmophyllum</taxon>
    </lineage>
</organism>
<proteinExistence type="predicted"/>
<dbReference type="Gene3D" id="3.20.20.140">
    <property type="entry name" value="Metal-dependent hydrolases"/>
    <property type="match status" value="1"/>
</dbReference>